<protein>
    <submittedName>
        <fullName evidence="2">Uncharacterized protein</fullName>
    </submittedName>
</protein>
<gene>
    <name evidence="2" type="ORF">LSALG_LOCUS37496</name>
</gene>
<evidence type="ECO:0000313" key="3">
    <source>
        <dbReference type="Proteomes" id="UP001177003"/>
    </source>
</evidence>
<proteinExistence type="predicted"/>
<dbReference type="AlphaFoldDB" id="A0AA36EJ19"/>
<feature type="region of interest" description="Disordered" evidence="1">
    <location>
        <begin position="96"/>
        <end position="135"/>
    </location>
</feature>
<feature type="compositionally biased region" description="Basic residues" evidence="1">
    <location>
        <begin position="119"/>
        <end position="128"/>
    </location>
</feature>
<feature type="region of interest" description="Disordered" evidence="1">
    <location>
        <begin position="157"/>
        <end position="178"/>
    </location>
</feature>
<sequence length="178" mass="20702">MSSGENKRNRFFVDRNESFFIILLDFDDFLVYNKNFKRNYVRKKFKNQNNLVSSRSGVIFEGTIQEIDVERVNGCVYEKESEDILEKNSKVKIDKVKKGNLESSRQTRSSSKKEMAKKVVQRQSKKSKTTVIEQPKENLTVKGKKLVFENVKTISKKRELSDEDDSNFQSLPGCSKKP</sequence>
<dbReference type="EMBL" id="OX465084">
    <property type="protein sequence ID" value="CAI9298751.1"/>
    <property type="molecule type" value="Genomic_DNA"/>
</dbReference>
<accession>A0AA36EJ19</accession>
<evidence type="ECO:0000313" key="2">
    <source>
        <dbReference type="EMBL" id="CAI9298751.1"/>
    </source>
</evidence>
<organism evidence="2 3">
    <name type="scientific">Lactuca saligna</name>
    <name type="common">Willowleaf lettuce</name>
    <dbReference type="NCBI Taxonomy" id="75948"/>
    <lineage>
        <taxon>Eukaryota</taxon>
        <taxon>Viridiplantae</taxon>
        <taxon>Streptophyta</taxon>
        <taxon>Embryophyta</taxon>
        <taxon>Tracheophyta</taxon>
        <taxon>Spermatophyta</taxon>
        <taxon>Magnoliopsida</taxon>
        <taxon>eudicotyledons</taxon>
        <taxon>Gunneridae</taxon>
        <taxon>Pentapetalae</taxon>
        <taxon>asterids</taxon>
        <taxon>campanulids</taxon>
        <taxon>Asterales</taxon>
        <taxon>Asteraceae</taxon>
        <taxon>Cichorioideae</taxon>
        <taxon>Cichorieae</taxon>
        <taxon>Lactucinae</taxon>
        <taxon>Lactuca</taxon>
    </lineage>
</organism>
<reference evidence="2" key="1">
    <citation type="submission" date="2023-04" db="EMBL/GenBank/DDBJ databases">
        <authorList>
            <person name="Vijverberg K."/>
            <person name="Xiong W."/>
            <person name="Schranz E."/>
        </authorList>
    </citation>
    <scope>NUCLEOTIDE SEQUENCE</scope>
</reference>
<name>A0AA36EJ19_LACSI</name>
<evidence type="ECO:0000256" key="1">
    <source>
        <dbReference type="SAM" id="MobiDB-lite"/>
    </source>
</evidence>
<dbReference type="Proteomes" id="UP001177003">
    <property type="component" value="Chromosome 8"/>
</dbReference>
<keyword evidence="3" id="KW-1185">Reference proteome</keyword>